<proteinExistence type="inferred from homology"/>
<dbReference type="Gene3D" id="2.30.30.870">
    <property type="entry name" value="Pelota, domain A"/>
    <property type="match status" value="1"/>
</dbReference>
<gene>
    <name evidence="12" type="ORF">CANCADRAFT_108508</name>
</gene>
<dbReference type="InterPro" id="IPR005140">
    <property type="entry name" value="eRF1_Pelota-like_N"/>
</dbReference>
<dbReference type="GO" id="GO:0046872">
    <property type="term" value="F:metal ion binding"/>
    <property type="evidence" value="ECO:0007669"/>
    <property type="project" value="UniProtKB-KW"/>
</dbReference>
<evidence type="ECO:0000256" key="3">
    <source>
        <dbReference type="ARBA" id="ARBA00009504"/>
    </source>
</evidence>
<evidence type="ECO:0000256" key="2">
    <source>
        <dbReference type="ARBA" id="ARBA00004496"/>
    </source>
</evidence>
<evidence type="ECO:0000256" key="8">
    <source>
        <dbReference type="ARBA" id="ARBA00023254"/>
    </source>
</evidence>
<dbReference type="SUPFAM" id="SSF55315">
    <property type="entry name" value="L30e-like"/>
    <property type="match status" value="1"/>
</dbReference>
<dbReference type="FunFam" id="3.30.1330.30:FF:000008">
    <property type="entry name" value="Protein pelota homolog"/>
    <property type="match status" value="1"/>
</dbReference>
<dbReference type="GO" id="GO:0005737">
    <property type="term" value="C:cytoplasm"/>
    <property type="evidence" value="ECO:0007669"/>
    <property type="project" value="UniProtKB-SubCell"/>
</dbReference>
<dbReference type="SUPFAM" id="SSF159065">
    <property type="entry name" value="Dom34/Pelota N-terminal domain-like"/>
    <property type="match status" value="1"/>
</dbReference>
<dbReference type="SMART" id="SM01194">
    <property type="entry name" value="eRF1_1"/>
    <property type="match status" value="1"/>
</dbReference>
<dbReference type="NCBIfam" id="TIGR00111">
    <property type="entry name" value="pelota"/>
    <property type="match status" value="1"/>
</dbReference>
<keyword evidence="9" id="KW-0131">Cell cycle</keyword>
<dbReference type="Proteomes" id="UP000095023">
    <property type="component" value="Unassembled WGS sequence"/>
</dbReference>
<name>A0A1E4TFT9_9ASCO</name>
<dbReference type="OrthoDB" id="10249111at2759"/>
<evidence type="ECO:0000256" key="7">
    <source>
        <dbReference type="ARBA" id="ARBA00022776"/>
    </source>
</evidence>
<sequence length="383" mass="42796">MKLLKKDLEKHSSGTLVVVPEDPEDMWQLYNLIRAGDVVKAKTERKVVSESSTGSVTSQRVVMNLAIRVVKSAFDGEVCELHLNGQIVEANQYVKLRSFHTLDIEANKSLSIYKDEWDQIDLETINNATNIATKAQVGAVALHEGLAHVCLLTEHLTVVKGRLEVNIPRKRRGSSEQHDKSLTRFYDNVFQMMRRIFDLSVLKVIIIASPGFVGQGLLKRIETNSLNLNDKEWIRAKEKILIVHTSTGHLSALNEALKTPEIVSQLADTQFAQESRALDRFMKIVAQDDTKAWYGPKEVTKAVEVGAVDVLLISDTLLRSSNTSDRKKYVQLVEDARLQGGSVMIFSSMHDSGKQLDHMTGIAAILKYSVPDLEEQSGSEDDE</sequence>
<protein>
    <recommendedName>
        <fullName evidence="10">Protein DOM34 homolog</fullName>
    </recommendedName>
</protein>
<evidence type="ECO:0000259" key="11">
    <source>
        <dbReference type="SMART" id="SM01194"/>
    </source>
</evidence>
<keyword evidence="8" id="KW-0469">Meiosis</keyword>
<dbReference type="Pfam" id="PF03465">
    <property type="entry name" value="eRF1_3"/>
    <property type="match status" value="1"/>
</dbReference>
<dbReference type="Pfam" id="PF03464">
    <property type="entry name" value="eRF1_2"/>
    <property type="match status" value="1"/>
</dbReference>
<dbReference type="PANTHER" id="PTHR10853:SF0">
    <property type="entry name" value="PROTEIN PELOTA HOMOLOG"/>
    <property type="match status" value="1"/>
</dbReference>
<dbReference type="Gene3D" id="3.30.1330.30">
    <property type="match status" value="1"/>
</dbReference>
<dbReference type="InterPro" id="IPR029064">
    <property type="entry name" value="Ribosomal_eL30-like_sf"/>
</dbReference>
<dbReference type="GO" id="GO:0071025">
    <property type="term" value="P:RNA surveillance"/>
    <property type="evidence" value="ECO:0007669"/>
    <property type="project" value="InterPro"/>
</dbReference>
<dbReference type="GO" id="GO:1990533">
    <property type="term" value="C:Dom34-Hbs1 complex"/>
    <property type="evidence" value="ECO:0007669"/>
    <property type="project" value="UniProtKB-ARBA"/>
</dbReference>
<dbReference type="SUPFAM" id="SSF53137">
    <property type="entry name" value="Translational machinery components"/>
    <property type="match status" value="1"/>
</dbReference>
<evidence type="ECO:0000256" key="4">
    <source>
        <dbReference type="ARBA" id="ARBA00022490"/>
    </source>
</evidence>
<dbReference type="EMBL" id="KV453842">
    <property type="protein sequence ID" value="ODV90620.1"/>
    <property type="molecule type" value="Genomic_DNA"/>
</dbReference>
<dbReference type="InterPro" id="IPR058547">
    <property type="entry name" value="Pelota_N"/>
</dbReference>
<evidence type="ECO:0000256" key="10">
    <source>
        <dbReference type="RuleBase" id="RU362019"/>
    </source>
</evidence>
<organism evidence="12 13">
    <name type="scientific">Tortispora caseinolytica NRRL Y-17796</name>
    <dbReference type="NCBI Taxonomy" id="767744"/>
    <lineage>
        <taxon>Eukaryota</taxon>
        <taxon>Fungi</taxon>
        <taxon>Dikarya</taxon>
        <taxon>Ascomycota</taxon>
        <taxon>Saccharomycotina</taxon>
        <taxon>Trigonopsidomycetes</taxon>
        <taxon>Trigonopsidales</taxon>
        <taxon>Trigonopsidaceae</taxon>
        <taxon>Tortispora</taxon>
    </lineage>
</organism>
<comment type="function">
    <text evidence="10">Component of the Dom34-Hbs1 complex, a complex that recognizes stalled ribosomes and triggers the No-Go Decay (NGD) pathway (PubMed:20890290). In the Dom34-Hbs1 complex, dom34 recognizes ribosomes stalled at the 3' end of an mRNA and engages stalled ribosomes by destabilizing mRNA in the mRNA channel. Following ribosome-binding, the Dom34-Hbs1 complex promotes the disassembly of stalled ribosomes, followed by degradation of damaged mRNAs as part of the NGD pathway.</text>
</comment>
<dbReference type="GO" id="GO:0070651">
    <property type="term" value="P:nonfunctional rRNA decay"/>
    <property type="evidence" value="ECO:0007669"/>
    <property type="project" value="TreeGrafter"/>
</dbReference>
<keyword evidence="13" id="KW-1185">Reference proteome</keyword>
<dbReference type="Pfam" id="PF26356">
    <property type="entry name" value="Pelota_N"/>
    <property type="match status" value="1"/>
</dbReference>
<accession>A0A1E4TFT9</accession>
<dbReference type="InterPro" id="IPR004405">
    <property type="entry name" value="TF_pelota"/>
</dbReference>
<comment type="cofactor">
    <cofactor evidence="1 10">
        <name>a divalent metal cation</name>
        <dbReference type="ChEBI" id="CHEBI:60240"/>
    </cofactor>
</comment>
<comment type="similarity">
    <text evidence="3 10">Belongs to the eukaryotic release factor 1 family. Pelota subfamily.</text>
</comment>
<evidence type="ECO:0000313" key="12">
    <source>
        <dbReference type="EMBL" id="ODV90620.1"/>
    </source>
</evidence>
<evidence type="ECO:0000256" key="9">
    <source>
        <dbReference type="ARBA" id="ARBA00023306"/>
    </source>
</evidence>
<dbReference type="GO" id="GO:0032790">
    <property type="term" value="P:ribosome disassembly"/>
    <property type="evidence" value="ECO:0007669"/>
    <property type="project" value="TreeGrafter"/>
</dbReference>
<dbReference type="PANTHER" id="PTHR10853">
    <property type="entry name" value="PELOTA"/>
    <property type="match status" value="1"/>
</dbReference>
<dbReference type="GO" id="GO:0070966">
    <property type="term" value="P:nuclear-transcribed mRNA catabolic process, no-go decay"/>
    <property type="evidence" value="ECO:0007669"/>
    <property type="project" value="InterPro"/>
</dbReference>
<dbReference type="InterPro" id="IPR005142">
    <property type="entry name" value="eRF1_3"/>
</dbReference>
<evidence type="ECO:0000256" key="6">
    <source>
        <dbReference type="ARBA" id="ARBA00022723"/>
    </source>
</evidence>
<dbReference type="Gene3D" id="3.30.420.60">
    <property type="entry name" value="eRF1 domain 2"/>
    <property type="match status" value="1"/>
</dbReference>
<keyword evidence="6 10" id="KW-0479">Metal-binding</keyword>
<dbReference type="GO" id="GO:0070481">
    <property type="term" value="P:nuclear-transcribed mRNA catabolic process, non-stop decay"/>
    <property type="evidence" value="ECO:0007669"/>
    <property type="project" value="InterPro"/>
</dbReference>
<dbReference type="AlphaFoldDB" id="A0A1E4TFT9"/>
<dbReference type="InterPro" id="IPR038069">
    <property type="entry name" value="Pelota/DOM34_N"/>
</dbReference>
<dbReference type="InterPro" id="IPR042226">
    <property type="entry name" value="eFR1_2_sf"/>
</dbReference>
<dbReference type="GO" id="GO:0051321">
    <property type="term" value="P:meiotic cell cycle"/>
    <property type="evidence" value="ECO:0007669"/>
    <property type="project" value="UniProtKB-KW"/>
</dbReference>
<dbReference type="FunFam" id="3.30.420.60:FF:000004">
    <property type="entry name" value="Protein DOM34 homolog"/>
    <property type="match status" value="1"/>
</dbReference>
<dbReference type="GO" id="GO:0051301">
    <property type="term" value="P:cell division"/>
    <property type="evidence" value="ECO:0007669"/>
    <property type="project" value="UniProtKB-KW"/>
</dbReference>
<keyword evidence="7" id="KW-0498">Mitosis</keyword>
<evidence type="ECO:0000313" key="13">
    <source>
        <dbReference type="Proteomes" id="UP000095023"/>
    </source>
</evidence>
<evidence type="ECO:0000256" key="5">
    <source>
        <dbReference type="ARBA" id="ARBA00022618"/>
    </source>
</evidence>
<dbReference type="GO" id="GO:0006412">
    <property type="term" value="P:translation"/>
    <property type="evidence" value="ECO:0007669"/>
    <property type="project" value="UniProtKB-ARBA"/>
</dbReference>
<evidence type="ECO:0000256" key="1">
    <source>
        <dbReference type="ARBA" id="ARBA00001968"/>
    </source>
</evidence>
<dbReference type="FunFam" id="2.30.30.870:FF:000001">
    <property type="entry name" value="Protein pelota homolog"/>
    <property type="match status" value="1"/>
</dbReference>
<dbReference type="InterPro" id="IPR005141">
    <property type="entry name" value="eRF1_2"/>
</dbReference>
<keyword evidence="4 10" id="KW-0963">Cytoplasm</keyword>
<keyword evidence="5" id="KW-0132">Cell division</keyword>
<feature type="domain" description="eRF1/Pelota-like N-terminal" evidence="11">
    <location>
        <begin position="1"/>
        <end position="130"/>
    </location>
</feature>
<reference evidence="13" key="1">
    <citation type="submission" date="2016-02" db="EMBL/GenBank/DDBJ databases">
        <title>Comparative genomics of biotechnologically important yeasts.</title>
        <authorList>
            <consortium name="DOE Joint Genome Institute"/>
            <person name="Riley R."/>
            <person name="Haridas S."/>
            <person name="Wolfe K.H."/>
            <person name="Lopes M.R."/>
            <person name="Hittinger C.T."/>
            <person name="Goker M."/>
            <person name="Salamov A."/>
            <person name="Wisecaver J."/>
            <person name="Long T.M."/>
            <person name="Aerts A.L."/>
            <person name="Barry K."/>
            <person name="Choi C."/>
            <person name="Clum A."/>
            <person name="Coughlan A.Y."/>
            <person name="Deshpande S."/>
            <person name="Douglass A.P."/>
            <person name="Hanson S.J."/>
            <person name="Klenk H.-P."/>
            <person name="Labutti K."/>
            <person name="Lapidus A."/>
            <person name="Lindquist E."/>
            <person name="Lipzen A."/>
            <person name="Meier-Kolthoff J.P."/>
            <person name="Ohm R.A."/>
            <person name="Otillar R.P."/>
            <person name="Pangilinan J."/>
            <person name="Peng Y."/>
            <person name="Rokas A."/>
            <person name="Rosa C.A."/>
            <person name="Scheuner C."/>
            <person name="Sibirny A.A."/>
            <person name="Slot J.C."/>
            <person name="Stielow J.B."/>
            <person name="Sun H."/>
            <person name="Kurtzman C.P."/>
            <person name="Blackwell M."/>
            <person name="Jeffries T.W."/>
            <person name="Grigoriev I.V."/>
        </authorList>
    </citation>
    <scope>NUCLEOTIDE SEQUENCE [LARGE SCALE GENOMIC DNA]</scope>
    <source>
        <strain evidence="13">NRRL Y-17796</strain>
    </source>
</reference>
<comment type="subcellular location">
    <subcellularLocation>
        <location evidence="2 10">Cytoplasm</location>
    </subcellularLocation>
</comment>